<gene>
    <name evidence="1" type="ordered locus">HDEF_0840</name>
</gene>
<dbReference type="EMBL" id="CP001277">
    <property type="protein sequence ID" value="ACQ67561.1"/>
    <property type="molecule type" value="Genomic_DNA"/>
</dbReference>
<name>C4K4R8_HAMD5</name>
<protein>
    <submittedName>
        <fullName evidence="1">Uncharacterized protein</fullName>
    </submittedName>
</protein>
<evidence type="ECO:0000313" key="2">
    <source>
        <dbReference type="Proteomes" id="UP000002334"/>
    </source>
</evidence>
<dbReference type="HOGENOM" id="CLU_3382191_0_0_6"/>
<proteinExistence type="predicted"/>
<reference evidence="1 2" key="1">
    <citation type="journal article" date="2009" name="Proc. Natl. Acad. Sci. U.S.A.">
        <title>Hamiltonella defensa, genome evolution of protective bacterial endosymbiont from pathogenic ancestors.</title>
        <authorList>
            <person name="Degnan P.H."/>
            <person name="Yu Y."/>
            <person name="Sisneros N."/>
            <person name="Wing R.A."/>
            <person name="Moran N.A."/>
        </authorList>
    </citation>
    <scope>NUCLEOTIDE SEQUENCE [LARGE SCALE GENOMIC DNA]</scope>
    <source>
        <strain evidence="2">5AT</strain>
    </source>
</reference>
<dbReference type="KEGG" id="hde:HDEF_0840"/>
<keyword evidence="2" id="KW-1185">Reference proteome</keyword>
<evidence type="ECO:0000313" key="1">
    <source>
        <dbReference type="EMBL" id="ACQ67561.1"/>
    </source>
</evidence>
<dbReference type="Proteomes" id="UP000002334">
    <property type="component" value="Chromosome"/>
</dbReference>
<sequence>MLTSADNGDGIFKNGIGSSLPVFSSEYGLLSYF</sequence>
<organism evidence="1 2">
    <name type="scientific">Hamiltonella defensa subsp. Acyrthosiphon pisum (strain 5AT)</name>
    <dbReference type="NCBI Taxonomy" id="572265"/>
    <lineage>
        <taxon>Bacteria</taxon>
        <taxon>Pseudomonadati</taxon>
        <taxon>Pseudomonadota</taxon>
        <taxon>Gammaproteobacteria</taxon>
        <taxon>Enterobacterales</taxon>
        <taxon>Enterobacteriaceae</taxon>
        <taxon>aphid secondary symbionts</taxon>
        <taxon>Candidatus Williamhamiltonella</taxon>
    </lineage>
</organism>
<dbReference type="AlphaFoldDB" id="C4K4R8"/>
<accession>C4K4R8</accession>